<name>A0ABT6JNS3_9GAMM</name>
<protein>
    <recommendedName>
        <fullName evidence="3">Lipoprotein</fullName>
    </recommendedName>
</protein>
<comment type="caution">
    <text evidence="1">The sequence shown here is derived from an EMBL/GenBank/DDBJ whole genome shotgun (WGS) entry which is preliminary data.</text>
</comment>
<dbReference type="PROSITE" id="PS51257">
    <property type="entry name" value="PROKAR_LIPOPROTEIN"/>
    <property type="match status" value="1"/>
</dbReference>
<evidence type="ECO:0000313" key="2">
    <source>
        <dbReference type="Proteomes" id="UP001156831"/>
    </source>
</evidence>
<evidence type="ECO:0008006" key="3">
    <source>
        <dbReference type="Google" id="ProtNLM"/>
    </source>
</evidence>
<dbReference type="Proteomes" id="UP001156831">
    <property type="component" value="Unassembled WGS sequence"/>
</dbReference>
<sequence>MRSILAIASCLVLAACGRDLVQPDLPDAGTAVVPQVQVVERYIYVRVPAHLTAPEPIAEGPIAQCFEVAAKRRAALERANAKLQQCGAIQGTEVEP</sequence>
<gene>
    <name evidence="1" type="ORF">QFW80_16740</name>
</gene>
<proteinExistence type="predicted"/>
<keyword evidence="2" id="KW-1185">Reference proteome</keyword>
<dbReference type="EMBL" id="JARXRN010000029">
    <property type="protein sequence ID" value="MDH5832167.1"/>
    <property type="molecule type" value="Genomic_DNA"/>
</dbReference>
<organism evidence="1 2">
    <name type="scientific">Luteimonas rhizosphaericola</name>
    <dbReference type="NCBI Taxonomy" id="3042024"/>
    <lineage>
        <taxon>Bacteria</taxon>
        <taxon>Pseudomonadati</taxon>
        <taxon>Pseudomonadota</taxon>
        <taxon>Gammaproteobacteria</taxon>
        <taxon>Lysobacterales</taxon>
        <taxon>Lysobacteraceae</taxon>
        <taxon>Luteimonas</taxon>
    </lineage>
</organism>
<accession>A0ABT6JNS3</accession>
<reference evidence="1 2" key="1">
    <citation type="submission" date="2023-04" db="EMBL/GenBank/DDBJ databases">
        <title>Luteimonas sp. M1R5S18.</title>
        <authorList>
            <person name="Sun J.-Q."/>
        </authorList>
    </citation>
    <scope>NUCLEOTIDE SEQUENCE [LARGE SCALE GENOMIC DNA]</scope>
    <source>
        <strain evidence="1 2">M1R5S18</strain>
    </source>
</reference>
<evidence type="ECO:0000313" key="1">
    <source>
        <dbReference type="EMBL" id="MDH5832167.1"/>
    </source>
</evidence>
<dbReference type="RefSeq" id="WP_280603206.1">
    <property type="nucleotide sequence ID" value="NZ_JARXRN010000029.1"/>
</dbReference>